<dbReference type="AlphaFoldDB" id="A0A3N1CV34"/>
<proteinExistence type="predicted"/>
<keyword evidence="3" id="KW-1185">Reference proteome</keyword>
<protein>
    <submittedName>
        <fullName evidence="2">Uncharacterized protein</fullName>
    </submittedName>
</protein>
<reference evidence="2 3" key="1">
    <citation type="submission" date="2018-11" db="EMBL/GenBank/DDBJ databases">
        <title>Sequencing the genomes of 1000 actinobacteria strains.</title>
        <authorList>
            <person name="Klenk H.-P."/>
        </authorList>
    </citation>
    <scope>NUCLEOTIDE SEQUENCE [LARGE SCALE GENOMIC DNA]</scope>
    <source>
        <strain evidence="2 3">DSM 44254</strain>
    </source>
</reference>
<feature type="compositionally biased region" description="Basic and acidic residues" evidence="1">
    <location>
        <begin position="23"/>
        <end position="35"/>
    </location>
</feature>
<accession>A0A3N1CV34</accession>
<dbReference type="Proteomes" id="UP000272400">
    <property type="component" value="Unassembled WGS sequence"/>
</dbReference>
<feature type="region of interest" description="Disordered" evidence="1">
    <location>
        <begin position="1"/>
        <end position="53"/>
    </location>
</feature>
<evidence type="ECO:0000256" key="1">
    <source>
        <dbReference type="SAM" id="MobiDB-lite"/>
    </source>
</evidence>
<sequence>MNGTAGPRPEKPDALDRFAPAEARSRARGETRRAVSDGAPGRNGLGPVGGEAA</sequence>
<gene>
    <name evidence="2" type="ORF">EDD29_2701</name>
</gene>
<comment type="caution">
    <text evidence="2">The sequence shown here is derived from an EMBL/GenBank/DDBJ whole genome shotgun (WGS) entry which is preliminary data.</text>
</comment>
<feature type="compositionally biased region" description="Gly residues" evidence="1">
    <location>
        <begin position="41"/>
        <end position="53"/>
    </location>
</feature>
<organism evidence="2 3">
    <name type="scientific">Actinocorallia herbida</name>
    <dbReference type="NCBI Taxonomy" id="58109"/>
    <lineage>
        <taxon>Bacteria</taxon>
        <taxon>Bacillati</taxon>
        <taxon>Actinomycetota</taxon>
        <taxon>Actinomycetes</taxon>
        <taxon>Streptosporangiales</taxon>
        <taxon>Thermomonosporaceae</taxon>
        <taxon>Actinocorallia</taxon>
    </lineage>
</organism>
<evidence type="ECO:0000313" key="2">
    <source>
        <dbReference type="EMBL" id="ROO85161.1"/>
    </source>
</evidence>
<dbReference type="EMBL" id="RJKE01000001">
    <property type="protein sequence ID" value="ROO85161.1"/>
    <property type="molecule type" value="Genomic_DNA"/>
</dbReference>
<name>A0A3N1CV34_9ACTN</name>
<evidence type="ECO:0000313" key="3">
    <source>
        <dbReference type="Proteomes" id="UP000272400"/>
    </source>
</evidence>